<protein>
    <recommendedName>
        <fullName evidence="12">V-SNARE coiled-coil homology domain-containing protein</fullName>
    </recommendedName>
</protein>
<dbReference type="Gene3D" id="2.130.10.10">
    <property type="entry name" value="YVTN repeat-like/Quinoprotein amine dehydrogenase"/>
    <property type="match status" value="2"/>
</dbReference>
<dbReference type="Gene3D" id="1.20.5.110">
    <property type="match status" value="1"/>
</dbReference>
<dbReference type="GO" id="GO:0031201">
    <property type="term" value="C:SNARE complex"/>
    <property type="evidence" value="ECO:0007669"/>
    <property type="project" value="TreeGrafter"/>
</dbReference>
<dbReference type="PANTHER" id="PTHR10241:SF25">
    <property type="entry name" value="TOMOSYN, ISOFORM C"/>
    <property type="match status" value="1"/>
</dbReference>
<keyword evidence="14" id="KW-1185">Reference proteome</keyword>
<feature type="region of interest" description="Disordered" evidence="11">
    <location>
        <begin position="1159"/>
        <end position="1185"/>
    </location>
</feature>
<dbReference type="InterPro" id="IPR042855">
    <property type="entry name" value="V_SNARE_CC"/>
</dbReference>
<dbReference type="PRINTS" id="PR00962">
    <property type="entry name" value="LETHAL2GIANT"/>
</dbReference>
<feature type="compositionally biased region" description="Polar residues" evidence="11">
    <location>
        <begin position="1168"/>
        <end position="1182"/>
    </location>
</feature>
<keyword evidence="9 10" id="KW-0175">Coiled coil</keyword>
<dbReference type="SMART" id="SM00320">
    <property type="entry name" value="WD40"/>
    <property type="match status" value="6"/>
</dbReference>
<feature type="region of interest" description="Disordered" evidence="11">
    <location>
        <begin position="852"/>
        <end position="895"/>
    </location>
</feature>
<keyword evidence="4" id="KW-0472">Membrane</keyword>
<evidence type="ECO:0000259" key="12">
    <source>
        <dbReference type="PROSITE" id="PS50892"/>
    </source>
</evidence>
<evidence type="ECO:0000256" key="4">
    <source>
        <dbReference type="ARBA" id="ARBA00022475"/>
    </source>
</evidence>
<keyword evidence="5" id="KW-0268">Exocytosis</keyword>
<evidence type="ECO:0000256" key="8">
    <source>
        <dbReference type="ARBA" id="ARBA00022737"/>
    </source>
</evidence>
<dbReference type="SUPFAM" id="SSF50969">
    <property type="entry name" value="YVTN repeat-like/Quinoprotein amine dehydrogenase"/>
    <property type="match status" value="1"/>
</dbReference>
<dbReference type="EMBL" id="JARQZJ010000071">
    <property type="protein sequence ID" value="KAK9881941.1"/>
    <property type="molecule type" value="Genomic_DNA"/>
</dbReference>
<feature type="region of interest" description="Disordered" evidence="11">
    <location>
        <begin position="663"/>
        <end position="705"/>
    </location>
</feature>
<evidence type="ECO:0000256" key="2">
    <source>
        <dbReference type="ARBA" id="ARBA00004496"/>
    </source>
</evidence>
<dbReference type="GO" id="GO:0005096">
    <property type="term" value="F:GTPase activator activity"/>
    <property type="evidence" value="ECO:0007669"/>
    <property type="project" value="TreeGrafter"/>
</dbReference>
<feature type="region of interest" description="Disordered" evidence="11">
    <location>
        <begin position="984"/>
        <end position="1004"/>
    </location>
</feature>
<evidence type="ECO:0000256" key="5">
    <source>
        <dbReference type="ARBA" id="ARBA00022483"/>
    </source>
</evidence>
<dbReference type="SUPFAM" id="SSF50978">
    <property type="entry name" value="WD40 repeat-like"/>
    <property type="match status" value="1"/>
</dbReference>
<keyword evidence="6" id="KW-0963">Cytoplasm</keyword>
<dbReference type="InterPro" id="IPR036322">
    <property type="entry name" value="WD40_repeat_dom_sf"/>
</dbReference>
<feature type="domain" description="V-SNARE coiled-coil homology" evidence="12">
    <location>
        <begin position="1391"/>
        <end position="1451"/>
    </location>
</feature>
<evidence type="ECO:0000256" key="1">
    <source>
        <dbReference type="ARBA" id="ARBA00004202"/>
    </source>
</evidence>
<evidence type="ECO:0000256" key="11">
    <source>
        <dbReference type="SAM" id="MobiDB-lite"/>
    </source>
</evidence>
<evidence type="ECO:0000256" key="3">
    <source>
        <dbReference type="ARBA" id="ARBA00008070"/>
    </source>
</evidence>
<dbReference type="Proteomes" id="UP001431783">
    <property type="component" value="Unassembled WGS sequence"/>
</dbReference>
<dbReference type="PANTHER" id="PTHR10241">
    <property type="entry name" value="LETHAL 2 GIANT LARVAE PROTEIN"/>
    <property type="match status" value="1"/>
</dbReference>
<dbReference type="Pfam" id="PF08366">
    <property type="entry name" value="LLGL"/>
    <property type="match status" value="1"/>
</dbReference>
<dbReference type="InterPro" id="IPR001680">
    <property type="entry name" value="WD40_rpt"/>
</dbReference>
<reference evidence="13 14" key="1">
    <citation type="submission" date="2023-03" db="EMBL/GenBank/DDBJ databases">
        <title>Genome insight into feeding habits of ladybird beetles.</title>
        <authorList>
            <person name="Li H.-S."/>
            <person name="Huang Y.-H."/>
            <person name="Pang H."/>
        </authorList>
    </citation>
    <scope>NUCLEOTIDE SEQUENCE [LARGE SCALE GENOMIC DNA]</scope>
    <source>
        <strain evidence="13">SYSU_2023b</strain>
        <tissue evidence="13">Whole body</tissue>
    </source>
</reference>
<dbReference type="GO" id="GO:0019905">
    <property type="term" value="F:syntaxin binding"/>
    <property type="evidence" value="ECO:0007669"/>
    <property type="project" value="TreeGrafter"/>
</dbReference>
<evidence type="ECO:0000313" key="14">
    <source>
        <dbReference type="Proteomes" id="UP001431783"/>
    </source>
</evidence>
<dbReference type="GO" id="GO:0005886">
    <property type="term" value="C:plasma membrane"/>
    <property type="evidence" value="ECO:0007669"/>
    <property type="project" value="UniProtKB-SubCell"/>
</dbReference>
<evidence type="ECO:0000256" key="7">
    <source>
        <dbReference type="ARBA" id="ARBA00022574"/>
    </source>
</evidence>
<accession>A0AAW1UQ21</accession>
<comment type="caution">
    <text evidence="13">The sequence shown here is derived from an EMBL/GenBank/DDBJ whole genome shotgun (WGS) entry which is preliminary data.</text>
</comment>
<evidence type="ECO:0000256" key="10">
    <source>
        <dbReference type="SAM" id="Coils"/>
    </source>
</evidence>
<feature type="coiled-coil region" evidence="10">
    <location>
        <begin position="1413"/>
        <end position="1440"/>
    </location>
</feature>
<sequence length="1457" mass="161373">MSSTKKVGASDAPQGEYNKCGYCKNAVVKVCVKCTKCTKVYHRSYSGKAKKSCEEEILSPSMNEQNDADNIPDAENSPRILEVTSQPGVDVHVRHDMEGPPGSSAVLHLQFLVNEGALVSATADDTLHLWNFRQKVPQVVQSLKFQKEKITFMHLPLQSKWIYVGSERGNVHVVQIENFNLSGYVINWNKTIELTRKSHPGSIVHLSDNPLDSSKLLIGFETGQVVLWDLPNKVAEMRWLTYELRSISWHHEGKQFMCSHTDGTLTTWNLRSNAKFIHISQPLAKIKDGKPEPCKPINKVEWKTSKSGEAYVIFSGGMPKDQAGKTPCITVVHNKTTTVLEMEHNVVDFITLCESPYPSDLQEPFGIIALLQNDLVVMDLQTVGFPPLENPYPMDIHESPVTCCTYLVDCPADLIPAFYSVGRAGSVKKQGFSEMDWPISGGTWSAQSCSYSEIILTGHADGSVRFWDASAGALEVLYKLKTAKVFEKPKARSLDDEDDPFAIELISMCPESRKLCVAGASSHVILFTFKKAESNEEISTLEIPIVYEVEEVEVSPDCQFSGPGSAGSGNKLDLLDFDNKKEVCSIKVKTGVQKKPPGFQAQLVCLTPCTNGESPGHITALTINSCYGLMAYGNEAGIVIVDIEQKVCLLNIGSPDLYGAQDPYSRVPRSPKKNNSCADSLPVNIDREDRQPRSPSIDQMGRSPEYPYSSCPCPTPIEQACEALEEDGTVPIPQAATRRKSSTWKSFNFKRQLSKVDIKVKQALKEKRHSVFHCDIYPNQEEVPEQIKSSPESDENTLVENQSVVTLSASPDNDTINLQNKDSCLEYIQDSRLSPTEESAFPFVLGTEELRNESPSRKVVASQRPDNLELDEEGTPIRPQRGVKKNKSDGRDQKLLSVPNNKFQKVDVVMKDLRDKEDILVSPQPTFTGNLMRRFTNFLNGVGRCTLDCITSTSSRISVCAGFRGQMNGACSPASGFPNAGGVAISGARARPDPPRRSRSQGTRKLHKCLSTASYSEDCVSHNPCPATGTQRQQLMVARQYCSFDKLDSSFSRSRSSSMSSLENITSEAIQVLAFTDSYTKKTDPLTLVPTLWIGTSLGSVLAISIIAPDSDSRSSQPVVVSVMGITIFRLKGGILGLSFLDYNGALIPYPFESWKDDNREKRERTPTRSQGSVRMSPTLSESKADPMGDRQFVIITSEKQARVVALPSQTCIYRQQITDADFVVKAETVSLKDSVCLICYISNGHLATYSLPSLRPLMDIDFLPLSELSFQTQSNKGIVDPMLSIWGQQLIVNEDTDQITRTFCFSNKGHGLYLASPSELQKFTICTEFCSTLIDMIGELFLPTEMPEPPKEGFFKGLFGGGVRQLDREELFGQSSGKANKSIAKHIPGNLQEMGGRVTSATSEVNRAHKLMIERGEKLNRLEESAERMRNEAESFASASHELMLKYKDKKKRHQL</sequence>
<evidence type="ECO:0000256" key="9">
    <source>
        <dbReference type="PROSITE-ProRule" id="PRU00290"/>
    </source>
</evidence>
<dbReference type="SUPFAM" id="SSF58038">
    <property type="entry name" value="SNARE fusion complex"/>
    <property type="match status" value="1"/>
</dbReference>
<keyword evidence="4" id="KW-1003">Cell membrane</keyword>
<dbReference type="FunFam" id="2.130.10.10:FF:003581">
    <property type="entry name" value="Lethal(2) giant larvae protein-like Protein"/>
    <property type="match status" value="1"/>
</dbReference>
<dbReference type="GO" id="GO:0006887">
    <property type="term" value="P:exocytosis"/>
    <property type="evidence" value="ECO:0007669"/>
    <property type="project" value="UniProtKB-KW"/>
</dbReference>
<name>A0AAW1UQ21_9CUCU</name>
<dbReference type="InterPro" id="IPR000664">
    <property type="entry name" value="Lethal2_giant"/>
</dbReference>
<organism evidence="13 14">
    <name type="scientific">Henosepilachna vigintioctopunctata</name>
    <dbReference type="NCBI Taxonomy" id="420089"/>
    <lineage>
        <taxon>Eukaryota</taxon>
        <taxon>Metazoa</taxon>
        <taxon>Ecdysozoa</taxon>
        <taxon>Arthropoda</taxon>
        <taxon>Hexapoda</taxon>
        <taxon>Insecta</taxon>
        <taxon>Pterygota</taxon>
        <taxon>Neoptera</taxon>
        <taxon>Endopterygota</taxon>
        <taxon>Coleoptera</taxon>
        <taxon>Polyphaga</taxon>
        <taxon>Cucujiformia</taxon>
        <taxon>Coccinelloidea</taxon>
        <taxon>Coccinellidae</taxon>
        <taxon>Epilachninae</taxon>
        <taxon>Epilachnini</taxon>
        <taxon>Henosepilachna</taxon>
    </lineage>
</organism>
<dbReference type="InterPro" id="IPR015943">
    <property type="entry name" value="WD40/YVTN_repeat-like_dom_sf"/>
</dbReference>
<dbReference type="GO" id="GO:0006893">
    <property type="term" value="P:Golgi to plasma membrane transport"/>
    <property type="evidence" value="ECO:0007669"/>
    <property type="project" value="TreeGrafter"/>
</dbReference>
<comment type="similarity">
    <text evidence="3">Belongs to the WD repeat L(2)GL family.</text>
</comment>
<evidence type="ECO:0000256" key="6">
    <source>
        <dbReference type="ARBA" id="ARBA00022490"/>
    </source>
</evidence>
<dbReference type="InterPro" id="IPR011044">
    <property type="entry name" value="Quino_amine_DH_bsu"/>
</dbReference>
<gene>
    <name evidence="13" type="ORF">WA026_018137</name>
</gene>
<dbReference type="CDD" id="cd15873">
    <property type="entry name" value="R-SNARE_STXBP5_6"/>
    <property type="match status" value="1"/>
</dbReference>
<dbReference type="PROSITE" id="PS50892">
    <property type="entry name" value="V_SNARE"/>
    <property type="match status" value="1"/>
</dbReference>
<evidence type="ECO:0000313" key="13">
    <source>
        <dbReference type="EMBL" id="KAK9881941.1"/>
    </source>
</evidence>
<dbReference type="InterPro" id="IPR013577">
    <property type="entry name" value="LLGL2"/>
</dbReference>
<dbReference type="GO" id="GO:0045159">
    <property type="term" value="F:myosin II binding"/>
    <property type="evidence" value="ECO:0007669"/>
    <property type="project" value="TreeGrafter"/>
</dbReference>
<keyword evidence="8" id="KW-0677">Repeat</keyword>
<proteinExistence type="inferred from homology"/>
<comment type="subcellular location">
    <subcellularLocation>
        <location evidence="1">Cell membrane</location>
        <topology evidence="1">Peripheral membrane protein</topology>
    </subcellularLocation>
    <subcellularLocation>
        <location evidence="2">Cytoplasm</location>
    </subcellularLocation>
</comment>
<keyword evidence="7" id="KW-0853">WD repeat</keyword>